<keyword evidence="2" id="KW-1185">Reference proteome</keyword>
<dbReference type="eggNOG" id="ENOG502ZDMM">
    <property type="taxonomic scope" value="Bacteria"/>
</dbReference>
<name>W8EYQ2_9BACT</name>
<dbReference type="Proteomes" id="UP000019423">
    <property type="component" value="Plasmid pHsw1"/>
</dbReference>
<dbReference type="KEGG" id="hsw:Hsw_PA0113"/>
<geneLocation type="plasmid" evidence="1 2">
    <name>pHsw1</name>
</geneLocation>
<evidence type="ECO:0000313" key="2">
    <source>
        <dbReference type="Proteomes" id="UP000019423"/>
    </source>
</evidence>
<sequence length="251" mass="28214">MTARNPEWVKLDQELIRAVNALVNQKPAVVQQYFAKGLEGTHHLGFGWKSKDFAASGGYMTIKARCYYYHDTLVSYTIAPWLPTENAVKDLYVNQFSAVFKPTPGQVRPYHYNPASLQKALGSYRPSYPLATTPATIADYMSPESGLEYGYSGGEAPVVLPNRRAFILLQDQLSTADIVLLMHAVNPASRLTAIEYYLKNKKRFTHAEQQSLNQWVKVVFKELPKVESLQGCIGGLYNARELVARFTKTTL</sequence>
<proteinExistence type="predicted"/>
<gene>
    <name evidence="1" type="ORF">Hsw_PA0113</name>
</gene>
<keyword evidence="1" id="KW-0614">Plasmid</keyword>
<evidence type="ECO:0000313" key="1">
    <source>
        <dbReference type="EMBL" id="AHJ95446.1"/>
    </source>
</evidence>
<dbReference type="AlphaFoldDB" id="W8EYQ2"/>
<dbReference type="EMBL" id="CP007144">
    <property type="protein sequence ID" value="AHJ95446.1"/>
    <property type="molecule type" value="Genomic_DNA"/>
</dbReference>
<dbReference type="HOGENOM" id="CLU_1150735_0_0_10"/>
<reference evidence="1 2" key="1">
    <citation type="submission" date="2014-01" db="EMBL/GenBank/DDBJ databases">
        <title>Complete sequence of plasmid1 of ionizing-radiation resistance bacterium Hymenobacter swuensis DY53.</title>
        <authorList>
            <person name="Jung J.-H."/>
            <person name="Jeong S.-W."/>
            <person name="Joe M.-H."/>
            <person name="Cho y.-j."/>
            <person name="Kim M.-K."/>
            <person name="Lim S.-Y."/>
        </authorList>
    </citation>
    <scope>NUCLEOTIDE SEQUENCE [LARGE SCALE GENOMIC DNA]</scope>
    <source>
        <strain evidence="1 2">DY53</strain>
        <plasmid evidence="1 2">pHsw1</plasmid>
    </source>
</reference>
<accession>W8EYQ2</accession>
<protein>
    <submittedName>
        <fullName evidence="1">Uncharacterized protein</fullName>
    </submittedName>
</protein>
<organism evidence="1 2">
    <name type="scientific">Hymenobacter swuensis DY53</name>
    <dbReference type="NCBI Taxonomy" id="1227739"/>
    <lineage>
        <taxon>Bacteria</taxon>
        <taxon>Pseudomonadati</taxon>
        <taxon>Bacteroidota</taxon>
        <taxon>Cytophagia</taxon>
        <taxon>Cytophagales</taxon>
        <taxon>Hymenobacteraceae</taxon>
        <taxon>Hymenobacter</taxon>
    </lineage>
</organism>